<keyword evidence="3 4" id="KW-0456">Lyase</keyword>
<proteinExistence type="inferred from homology"/>
<dbReference type="CDD" id="cd13634">
    <property type="entry name" value="PBP2_Sco4506"/>
    <property type="match status" value="1"/>
</dbReference>
<dbReference type="OrthoDB" id="9810112at2"/>
<dbReference type="PANTHER" id="PTHR37690">
    <property type="entry name" value="CHORISMATE DEHYDRATASE"/>
    <property type="match status" value="1"/>
</dbReference>
<evidence type="ECO:0000313" key="6">
    <source>
        <dbReference type="Proteomes" id="UP000198635"/>
    </source>
</evidence>
<dbReference type="RefSeq" id="WP_092378635.1">
    <property type="nucleotide sequence ID" value="NZ_FORX01000022.1"/>
</dbReference>
<dbReference type="GO" id="GO:0009234">
    <property type="term" value="P:menaquinone biosynthetic process"/>
    <property type="evidence" value="ECO:0007669"/>
    <property type="project" value="UniProtKB-UniRule"/>
</dbReference>
<dbReference type="Pfam" id="PF02621">
    <property type="entry name" value="VitK2_biosynth"/>
    <property type="match status" value="1"/>
</dbReference>
<comment type="similarity">
    <text evidence="4">Belongs to the MqnA/MqnD family. MqnA subfamily.</text>
</comment>
<evidence type="ECO:0000313" key="5">
    <source>
        <dbReference type="EMBL" id="SFK39274.1"/>
    </source>
</evidence>
<keyword evidence="6" id="KW-1185">Reference proteome</keyword>
<dbReference type="Proteomes" id="UP000198635">
    <property type="component" value="Unassembled WGS sequence"/>
</dbReference>
<evidence type="ECO:0000256" key="4">
    <source>
        <dbReference type="HAMAP-Rule" id="MF_00995"/>
    </source>
</evidence>
<gene>
    <name evidence="4" type="primary">mqnA</name>
    <name evidence="5" type="ORF">SAMN04488082_12263</name>
</gene>
<comment type="pathway">
    <text evidence="1 4">Quinol/quinone metabolism; menaquinone biosynthesis.</text>
</comment>
<dbReference type="GO" id="GO:0016836">
    <property type="term" value="F:hydro-lyase activity"/>
    <property type="evidence" value="ECO:0007669"/>
    <property type="project" value="UniProtKB-UniRule"/>
</dbReference>
<dbReference type="HAMAP" id="MF_00995">
    <property type="entry name" value="MqnA"/>
    <property type="match status" value="1"/>
</dbReference>
<keyword evidence="2 4" id="KW-0474">Menaquinone biosynthesis</keyword>
<protein>
    <recommendedName>
        <fullName evidence="4">Chorismate dehydratase</fullName>
        <ecNumber evidence="4">4.2.1.151</ecNumber>
    </recommendedName>
    <alternativeName>
        <fullName evidence="4">Menaquinone biosynthetic enzyme MqnA</fullName>
    </alternativeName>
</protein>
<dbReference type="UniPathway" id="UPA00079"/>
<comment type="function">
    <text evidence="4">Catalyzes the dehydration of chorismate into 3-[(1-carboxyvinyl)oxy]benzoate, a step in the biosynthesis of menaquinone (MK, vitamin K2).</text>
</comment>
<evidence type="ECO:0000256" key="1">
    <source>
        <dbReference type="ARBA" id="ARBA00004863"/>
    </source>
</evidence>
<organism evidence="5 6">
    <name type="scientific">Desulfomicrobium apsheronum</name>
    <dbReference type="NCBI Taxonomy" id="52560"/>
    <lineage>
        <taxon>Bacteria</taxon>
        <taxon>Pseudomonadati</taxon>
        <taxon>Thermodesulfobacteriota</taxon>
        <taxon>Desulfovibrionia</taxon>
        <taxon>Desulfovibrionales</taxon>
        <taxon>Desulfomicrobiaceae</taxon>
        <taxon>Desulfomicrobium</taxon>
    </lineage>
</organism>
<evidence type="ECO:0000256" key="2">
    <source>
        <dbReference type="ARBA" id="ARBA00022428"/>
    </source>
</evidence>
<dbReference type="PANTHER" id="PTHR37690:SF1">
    <property type="entry name" value="CHORISMATE DEHYDRATASE"/>
    <property type="match status" value="1"/>
</dbReference>
<comment type="catalytic activity">
    <reaction evidence="4">
        <text>chorismate = 3-[(1-carboxyvinyl)-oxy]benzoate + H2O</text>
        <dbReference type="Rhea" id="RHEA:40051"/>
        <dbReference type="ChEBI" id="CHEBI:15377"/>
        <dbReference type="ChEBI" id="CHEBI:29748"/>
        <dbReference type="ChEBI" id="CHEBI:76981"/>
        <dbReference type="EC" id="4.2.1.151"/>
    </reaction>
</comment>
<evidence type="ECO:0000256" key="3">
    <source>
        <dbReference type="ARBA" id="ARBA00023239"/>
    </source>
</evidence>
<dbReference type="InterPro" id="IPR003773">
    <property type="entry name" value="Menaquinone_biosynth"/>
</dbReference>
<accession>A0A1I3Z587</accession>
<dbReference type="EC" id="4.2.1.151" evidence="4"/>
<dbReference type="InterPro" id="IPR030868">
    <property type="entry name" value="MqnA"/>
</dbReference>
<dbReference type="EMBL" id="FORX01000022">
    <property type="protein sequence ID" value="SFK39274.1"/>
    <property type="molecule type" value="Genomic_DNA"/>
</dbReference>
<dbReference type="SUPFAM" id="SSF53850">
    <property type="entry name" value="Periplasmic binding protein-like II"/>
    <property type="match status" value="1"/>
</dbReference>
<sequence>MTLQIGRIDYLNIWHIFHLLAKTCPEGPDFHYVPDHPSKLNRALAEGELDISPSSSFEYLLHAENYVLLPGASICAQKEVQSVLFLSPAPLEELPGWLARNPGPVCLTGASATSTALLKILWLQKWKLPEPHWMTVEPGHGLSTGRPFLEIGNLALRHFVDPPAGYHIVDLATEWANWTGLPFVFAVWIVRRALSATAREQLARLRLHINAITADLDSHFDALSRLPELPAWLTSPNLFRYWLAMSYGLGPAEQASLALFGERCTKQGLLPGMPGLRWFDA</sequence>
<dbReference type="STRING" id="52560.SAMN04488082_12263"/>
<name>A0A1I3Z587_9BACT</name>
<reference evidence="6" key="1">
    <citation type="submission" date="2016-10" db="EMBL/GenBank/DDBJ databases">
        <authorList>
            <person name="Varghese N."/>
            <person name="Submissions S."/>
        </authorList>
    </citation>
    <scope>NUCLEOTIDE SEQUENCE [LARGE SCALE GENOMIC DNA]</scope>
    <source>
        <strain evidence="6">DSM 5918</strain>
    </source>
</reference>
<dbReference type="AlphaFoldDB" id="A0A1I3Z587"/>
<dbReference type="Gene3D" id="3.40.190.10">
    <property type="entry name" value="Periplasmic binding protein-like II"/>
    <property type="match status" value="2"/>
</dbReference>